<dbReference type="PANTHER" id="PTHR23152">
    <property type="entry name" value="2-OXOGLUTARATE DEHYDROGENASE"/>
    <property type="match status" value="1"/>
</dbReference>
<dbReference type="PROSITE" id="PS51838">
    <property type="entry name" value="HDAG"/>
    <property type="match status" value="1"/>
</dbReference>
<dbReference type="Gene3D" id="3.30.70.330">
    <property type="match status" value="1"/>
</dbReference>
<comment type="similarity">
    <text evidence="3">Belongs to the alpha-ketoglutarate dehydrogenase family.</text>
</comment>
<dbReference type="Gene3D" id="1.10.287.1150">
    <property type="entry name" value="TPP helical domain"/>
    <property type="match status" value="1"/>
</dbReference>
<evidence type="ECO:0000256" key="4">
    <source>
        <dbReference type="ARBA" id="ARBA00022946"/>
    </source>
</evidence>
<dbReference type="InterPro" id="IPR035979">
    <property type="entry name" value="RBD_domain_sf"/>
</dbReference>
<dbReference type="Pfam" id="PF16870">
    <property type="entry name" value="OxoGdeHyase_C"/>
    <property type="match status" value="1"/>
</dbReference>
<feature type="domain" description="4Fe-4S ferredoxin-type" evidence="10">
    <location>
        <begin position="275"/>
        <end position="310"/>
    </location>
</feature>
<dbReference type="PANTHER" id="PTHR23152:SF4">
    <property type="entry name" value="2-OXOADIPATE DEHYDROGENASE COMPLEX COMPONENT E1"/>
    <property type="match status" value="1"/>
</dbReference>
<dbReference type="InterPro" id="IPR042179">
    <property type="entry name" value="KGD_C_sf"/>
</dbReference>
<dbReference type="Gene3D" id="3.40.50.12470">
    <property type="match status" value="1"/>
</dbReference>
<proteinExistence type="inferred from homology"/>
<dbReference type="NCBIfam" id="TIGR00239">
    <property type="entry name" value="2oxo_dh_E1"/>
    <property type="match status" value="1"/>
</dbReference>
<reference evidence="13" key="1">
    <citation type="submission" date="2024-02" db="UniProtKB">
        <authorList>
            <consortium name="WormBaseParasite"/>
        </authorList>
    </citation>
    <scope>IDENTIFICATION</scope>
</reference>
<keyword evidence="12" id="KW-1185">Reference proteome</keyword>
<dbReference type="GO" id="GO:0005739">
    <property type="term" value="C:mitochondrion"/>
    <property type="evidence" value="ECO:0007669"/>
    <property type="project" value="UniProtKB-SubCell"/>
</dbReference>
<dbReference type="InterPro" id="IPR001017">
    <property type="entry name" value="DH_E1"/>
</dbReference>
<dbReference type="Pfam" id="PF00076">
    <property type="entry name" value="RRM_1"/>
    <property type="match status" value="1"/>
</dbReference>
<dbReference type="InterPro" id="IPR037517">
    <property type="entry name" value="HDAG_dom"/>
</dbReference>
<dbReference type="GO" id="GO:0003723">
    <property type="term" value="F:RNA binding"/>
    <property type="evidence" value="ECO:0007669"/>
    <property type="project" value="UniProtKB-UniRule"/>
</dbReference>
<dbReference type="SUPFAM" id="SSF52518">
    <property type="entry name" value="Thiamin diphosphate-binding fold (THDP-binding)"/>
    <property type="match status" value="2"/>
</dbReference>
<dbReference type="InterPro" id="IPR029061">
    <property type="entry name" value="THDP-binding"/>
</dbReference>
<dbReference type="InterPro" id="IPR011603">
    <property type="entry name" value="2oxoglutarate_DH_E1"/>
</dbReference>
<organism evidence="12 13">
    <name type="scientific">Strongyloides stercoralis</name>
    <name type="common">Threadworm</name>
    <dbReference type="NCBI Taxonomy" id="6248"/>
    <lineage>
        <taxon>Eukaryota</taxon>
        <taxon>Metazoa</taxon>
        <taxon>Ecdysozoa</taxon>
        <taxon>Nematoda</taxon>
        <taxon>Chromadorea</taxon>
        <taxon>Rhabditida</taxon>
        <taxon>Tylenchina</taxon>
        <taxon>Panagrolaimomorpha</taxon>
        <taxon>Strongyloidoidea</taxon>
        <taxon>Strongyloididae</taxon>
        <taxon>Strongyloides</taxon>
    </lineage>
</organism>
<dbReference type="GO" id="GO:0030976">
    <property type="term" value="F:thiamine pyrophosphate binding"/>
    <property type="evidence" value="ECO:0007669"/>
    <property type="project" value="InterPro"/>
</dbReference>
<dbReference type="InterPro" id="IPR031717">
    <property type="entry name" value="ODO-1/KGD_C"/>
</dbReference>
<sequence length="1435" mass="161574">NNTPTFHLNTIIYIPTKKDKDLYIKIIESAKEDDDEWIELLGQMYDNFPNTKCLNDLSTNEFFNDCLESINKVFDDKEDIYRLNLMPPSFGLMTKNAVKNTYHLSNTVPVSHFKLKKQPNSAKLKIEIQKMNSMGKGSINLGTVKLQSLPLQSRSMIRLPNTTMPMTKIPKEDLAKKCGGFSKETKKLSRPPLKRGRTIQIVDMVKLFVGNLSDKVDSHRLRNLFLEFVNVQECDVLKNFAFVHVSNEEDAQKVIDRFNNYNLEGRVISIERSTSKLRKDPGMGDKCFTCGACDHKTPNCPHDCVNPHGVKRPNTGSDGGCTAKRSSSNSRIINGLSKSSIVQSLNPAVNDPELALPPNAELKPLYDAYIDSRAQYFYFREKYQKEMIRAQQVSTTPTLIYDLTGKGTAARKFEPPANLVSTFNPTTNNFTAPPPNFNVPPPTRPLNVPAPGPYGKSSVPVANTAPTFPVINSSSSFTSIPPPINFSVPPPAAGTTPFFPTAAANRKMKFLFSPQQYRNIRKLDITKKCFYNCKNGIFGCLPEKESSIDPLSLPIKSMSPEEAQRLHLINAFRRYGYLKADINPLEIKNEKSRVVPELNPKIYGLSVDSEEAISSSSSIDTPPNISDLVQHLENVYCGKIGIEFMHLQNVEERSFLAQNFEKIHNTELLDEEKVNVLELMLKSQNFDNFLATKFPTLKRYGCEGSESMFGFFYEIFSSSPENDISNIVMCKAHRGRSNLLVELMQFPVVQMFRKIKGKPEFPDNISGSGDVLSHLTSSFDFKTKDNNESVHITMLPNPSHLEAVNPVAMGKARGRANTLRIGEYDYSNKNSKIGDGVLCLQVHGDGAFSGQGVVWESLAMSQIPHYRVGGSIHLIVNNQVAFTAESRIGRSTSHASDMAKGIDCPIIHVNGDSPEDVIKAAKLAMLYRMKFRKDVFVNMLSFRRWGHNELDNASITQPVMYDEIENRDSIPDEYCEKMIYQGLYDEERRKNLLKEHNEYLQGEFKKADTTPPVAKHLEGNWKNFIQAPKSVTVWDTGFDIDYLRFIGAASVKVPEDFLIHPHLAKTHIQNRISKMESGENIDWGTAEALAFGSCLAQGFDVRISGQDVGRGTFAHRHGMLVDQKTDEIYIPLNNMGEKQENFIEFANSLLSEEAVLGFEYGYSIENPNRLTIWEAQFGDFFNGAQIMIDTFISSGESKWLTQSGLVMLLPHGFDGAGPEHSSCRMERFLQLCDSKESQVPVDGDDVNMWIVNPTTSAQYFHLLRRQVVTNYRKPMIVVAPKILLRHSNAASKLEDFAPGTYFKKVIDDTKIDDSSKKNVKKVIFVSGKHAFALMKEREDRNINDVAIVRVECLCPFPVIELNEVKKKYPNAKKFVWSQEEPRNAGAWSFISPRFTNAVGIQLTYAGRKEIAWTATAIAQHHAKEHQDVLDSTFSI</sequence>
<dbReference type="PROSITE" id="PS50102">
    <property type="entry name" value="RRM"/>
    <property type="match status" value="1"/>
</dbReference>
<evidence type="ECO:0000259" key="11">
    <source>
        <dbReference type="PROSITE" id="PS51838"/>
    </source>
</evidence>
<keyword evidence="6" id="KW-0786">Thiamine pyrophosphate</keyword>
<protein>
    <submittedName>
        <fullName evidence="13">RRM domain-containing protein</fullName>
    </submittedName>
</protein>
<dbReference type="InterPro" id="IPR000504">
    <property type="entry name" value="RRM_dom"/>
</dbReference>
<dbReference type="Gene3D" id="3.40.50.970">
    <property type="match status" value="1"/>
</dbReference>
<evidence type="ECO:0000256" key="6">
    <source>
        <dbReference type="ARBA" id="ARBA00023052"/>
    </source>
</evidence>
<dbReference type="Gene3D" id="3.40.50.11610">
    <property type="entry name" value="Multifunctional 2-oxoglutarate metabolism enzyme, C-terminal domain"/>
    <property type="match status" value="1"/>
</dbReference>
<evidence type="ECO:0000259" key="10">
    <source>
        <dbReference type="PROSITE" id="PS51379"/>
    </source>
</evidence>
<comment type="subcellular location">
    <subcellularLocation>
        <location evidence="2">Mitochondrion</location>
    </subcellularLocation>
</comment>
<evidence type="ECO:0000256" key="2">
    <source>
        <dbReference type="ARBA" id="ARBA00004173"/>
    </source>
</evidence>
<keyword evidence="8" id="KW-0694">RNA-binding</keyword>
<keyword evidence="5" id="KW-0560">Oxidoreductase</keyword>
<dbReference type="Proteomes" id="UP000035681">
    <property type="component" value="Unplaced"/>
</dbReference>
<evidence type="ECO:0000313" key="13">
    <source>
        <dbReference type="WBParaSite" id="TCONS_00004173.p1"/>
    </source>
</evidence>
<evidence type="ECO:0000256" key="7">
    <source>
        <dbReference type="ARBA" id="ARBA00023128"/>
    </source>
</evidence>
<evidence type="ECO:0000256" key="8">
    <source>
        <dbReference type="PROSITE-ProRule" id="PRU00176"/>
    </source>
</evidence>
<dbReference type="SMART" id="SM00360">
    <property type="entry name" value="RRM"/>
    <property type="match status" value="1"/>
</dbReference>
<evidence type="ECO:0000256" key="3">
    <source>
        <dbReference type="ARBA" id="ARBA00006936"/>
    </source>
</evidence>
<comment type="cofactor">
    <cofactor evidence="1">
        <name>thiamine diphosphate</name>
        <dbReference type="ChEBI" id="CHEBI:58937"/>
    </cofactor>
</comment>
<dbReference type="InterPro" id="IPR017896">
    <property type="entry name" value="4Fe4S_Fe-S-bd"/>
</dbReference>
<feature type="domain" description="HDAg" evidence="11">
    <location>
        <begin position="37"/>
        <end position="202"/>
    </location>
</feature>
<keyword evidence="7" id="KW-0496">Mitochondrion</keyword>
<dbReference type="AlphaFoldDB" id="A0AAF5HZ47"/>
<dbReference type="Pfam" id="PF00676">
    <property type="entry name" value="E1_dh"/>
    <property type="match status" value="1"/>
</dbReference>
<keyword evidence="4" id="KW-0809">Transit peptide</keyword>
<dbReference type="InterPro" id="IPR005475">
    <property type="entry name" value="Transketolase-like_Pyr-bd"/>
</dbReference>
<dbReference type="SMART" id="SM00861">
    <property type="entry name" value="Transket_pyr"/>
    <property type="match status" value="1"/>
</dbReference>
<evidence type="ECO:0000259" key="9">
    <source>
        <dbReference type="PROSITE" id="PS50102"/>
    </source>
</evidence>
<dbReference type="InterPro" id="IPR012677">
    <property type="entry name" value="Nucleotide-bd_a/b_plait_sf"/>
</dbReference>
<evidence type="ECO:0000313" key="12">
    <source>
        <dbReference type="Proteomes" id="UP000035681"/>
    </source>
</evidence>
<evidence type="ECO:0000256" key="5">
    <source>
        <dbReference type="ARBA" id="ARBA00023002"/>
    </source>
</evidence>
<dbReference type="GO" id="GO:0016624">
    <property type="term" value="F:oxidoreductase activity, acting on the aldehyde or oxo group of donors, disulfide as acceptor"/>
    <property type="evidence" value="ECO:0007669"/>
    <property type="project" value="InterPro"/>
</dbReference>
<dbReference type="NCBIfam" id="NF008907">
    <property type="entry name" value="PRK12270.1"/>
    <property type="match status" value="1"/>
</dbReference>
<dbReference type="WBParaSite" id="TCONS_00004173.p1">
    <property type="protein sequence ID" value="TCONS_00004173.p1"/>
    <property type="gene ID" value="XLOC_001265"/>
</dbReference>
<name>A0AAF5HZ47_STRER</name>
<dbReference type="SUPFAM" id="SSF54928">
    <property type="entry name" value="RNA-binding domain, RBD"/>
    <property type="match status" value="1"/>
</dbReference>
<dbReference type="Pfam" id="PF02779">
    <property type="entry name" value="Transket_pyr"/>
    <property type="match status" value="1"/>
</dbReference>
<evidence type="ECO:0000256" key="1">
    <source>
        <dbReference type="ARBA" id="ARBA00001964"/>
    </source>
</evidence>
<dbReference type="NCBIfam" id="NF006914">
    <property type="entry name" value="PRK09404.1"/>
    <property type="match status" value="1"/>
</dbReference>
<feature type="domain" description="RRM" evidence="9">
    <location>
        <begin position="205"/>
        <end position="275"/>
    </location>
</feature>
<accession>A0AAF5HZ47</accession>
<dbReference type="PROSITE" id="PS51379">
    <property type="entry name" value="4FE4S_FER_2"/>
    <property type="match status" value="1"/>
</dbReference>
<dbReference type="CDD" id="cd02016">
    <property type="entry name" value="TPP_E1_OGDC_like"/>
    <property type="match status" value="1"/>
</dbReference>